<dbReference type="InterPro" id="IPR007298">
    <property type="entry name" value="Cu-R_lipoprotein_NlpE"/>
</dbReference>
<evidence type="ECO:0000313" key="2">
    <source>
        <dbReference type="EMBL" id="MFC6997519.1"/>
    </source>
</evidence>
<dbReference type="EMBL" id="JBHSYQ010000003">
    <property type="protein sequence ID" value="MFC6997519.1"/>
    <property type="molecule type" value="Genomic_DNA"/>
</dbReference>
<dbReference type="RefSeq" id="WP_153042118.1">
    <property type="nucleotide sequence ID" value="NZ_JBHSYQ010000003.1"/>
</dbReference>
<name>A0ABW2DI59_9BACT</name>
<reference evidence="3" key="1">
    <citation type="journal article" date="2019" name="Int. J. Syst. Evol. Microbiol.">
        <title>The Global Catalogue of Microorganisms (GCM) 10K type strain sequencing project: providing services to taxonomists for standard genome sequencing and annotation.</title>
        <authorList>
            <consortium name="The Broad Institute Genomics Platform"/>
            <consortium name="The Broad Institute Genome Sequencing Center for Infectious Disease"/>
            <person name="Wu L."/>
            <person name="Ma J."/>
        </authorList>
    </citation>
    <scope>NUCLEOTIDE SEQUENCE [LARGE SCALE GENOMIC DNA]</scope>
    <source>
        <strain evidence="3">CGMCC 4.7393</strain>
    </source>
</reference>
<evidence type="ECO:0000256" key="1">
    <source>
        <dbReference type="SAM" id="SignalP"/>
    </source>
</evidence>
<gene>
    <name evidence="2" type="ORF">ACFQHR_07780</name>
</gene>
<protein>
    <submittedName>
        <fullName evidence="2">Copper resistance protein NlpE</fullName>
    </submittedName>
</protein>
<feature type="signal peptide" evidence="1">
    <location>
        <begin position="1"/>
        <end position="22"/>
    </location>
</feature>
<sequence length="156" mass="17722">MKKLFCLLFVGFTLFACNERKAAEADHETQEQETTAPEVREPYSEQLLVGTFSGIVPCSDCKGIAMTLSLKADNTYTLTEEYQRDQPEQMQSEGTWTLRDKGKELQLLQSGAQDSRDFDVINENQLRLDLLVTEREQDKEAYILKRTQASDSTAAK</sequence>
<organism evidence="2 3">
    <name type="scientific">Rufibacter roseus</name>
    <dbReference type="NCBI Taxonomy" id="1567108"/>
    <lineage>
        <taxon>Bacteria</taxon>
        <taxon>Pseudomonadati</taxon>
        <taxon>Bacteroidota</taxon>
        <taxon>Cytophagia</taxon>
        <taxon>Cytophagales</taxon>
        <taxon>Hymenobacteraceae</taxon>
        <taxon>Rufibacter</taxon>
    </lineage>
</organism>
<dbReference type="PROSITE" id="PS51257">
    <property type="entry name" value="PROKAR_LIPOPROTEIN"/>
    <property type="match status" value="1"/>
</dbReference>
<comment type="caution">
    <text evidence="2">The sequence shown here is derived from an EMBL/GenBank/DDBJ whole genome shotgun (WGS) entry which is preliminary data.</text>
</comment>
<proteinExistence type="predicted"/>
<evidence type="ECO:0000313" key="3">
    <source>
        <dbReference type="Proteomes" id="UP001596405"/>
    </source>
</evidence>
<dbReference type="Pfam" id="PF04170">
    <property type="entry name" value="NlpE"/>
    <property type="match status" value="1"/>
</dbReference>
<feature type="chain" id="PRO_5047186534" evidence="1">
    <location>
        <begin position="23"/>
        <end position="156"/>
    </location>
</feature>
<dbReference type="Gene3D" id="2.40.128.640">
    <property type="match status" value="1"/>
</dbReference>
<keyword evidence="1" id="KW-0732">Signal</keyword>
<keyword evidence="3" id="KW-1185">Reference proteome</keyword>
<dbReference type="Proteomes" id="UP001596405">
    <property type="component" value="Unassembled WGS sequence"/>
</dbReference>
<accession>A0ABW2DI59</accession>